<reference evidence="3 4" key="1">
    <citation type="submission" date="2020-07" db="EMBL/GenBank/DDBJ databases">
        <title>Comparative genomics of pyrophilous fungi reveals a link between fire events and developmental genes.</title>
        <authorList>
            <consortium name="DOE Joint Genome Institute"/>
            <person name="Steindorff A.S."/>
            <person name="Carver A."/>
            <person name="Calhoun S."/>
            <person name="Stillman K."/>
            <person name="Liu H."/>
            <person name="Lipzen A."/>
            <person name="Pangilinan J."/>
            <person name="Labutti K."/>
            <person name="Bruns T.D."/>
            <person name="Grigoriev I.V."/>
        </authorList>
    </citation>
    <scope>NUCLEOTIDE SEQUENCE [LARGE SCALE GENOMIC DNA]</scope>
    <source>
        <strain evidence="3 4">CBS 144469</strain>
    </source>
</reference>
<keyword evidence="4" id="KW-1185">Reference proteome</keyword>
<evidence type="ECO:0000313" key="3">
    <source>
        <dbReference type="EMBL" id="KAF6748631.1"/>
    </source>
</evidence>
<name>A0A8H6HLH8_9AGAR</name>
<evidence type="ECO:0000256" key="2">
    <source>
        <dbReference type="SAM" id="MobiDB-lite"/>
    </source>
</evidence>
<feature type="compositionally biased region" description="Polar residues" evidence="2">
    <location>
        <begin position="404"/>
        <end position="423"/>
    </location>
</feature>
<evidence type="ECO:0000256" key="1">
    <source>
        <dbReference type="SAM" id="Coils"/>
    </source>
</evidence>
<dbReference type="EMBL" id="JACGCI010000069">
    <property type="protein sequence ID" value="KAF6748631.1"/>
    <property type="molecule type" value="Genomic_DNA"/>
</dbReference>
<dbReference type="OrthoDB" id="3222645at2759"/>
<feature type="compositionally biased region" description="Basic and acidic residues" evidence="2">
    <location>
        <begin position="152"/>
        <end position="166"/>
    </location>
</feature>
<feature type="compositionally biased region" description="Polar residues" evidence="2">
    <location>
        <begin position="325"/>
        <end position="339"/>
    </location>
</feature>
<dbReference type="AlphaFoldDB" id="A0A8H6HLH8"/>
<feature type="compositionally biased region" description="Low complexity" evidence="2">
    <location>
        <begin position="183"/>
        <end position="208"/>
    </location>
</feature>
<feature type="coiled-coil region" evidence="1">
    <location>
        <begin position="462"/>
        <end position="496"/>
    </location>
</feature>
<proteinExistence type="predicted"/>
<organism evidence="3 4">
    <name type="scientific">Ephemerocybe angulata</name>
    <dbReference type="NCBI Taxonomy" id="980116"/>
    <lineage>
        <taxon>Eukaryota</taxon>
        <taxon>Fungi</taxon>
        <taxon>Dikarya</taxon>
        <taxon>Basidiomycota</taxon>
        <taxon>Agaricomycotina</taxon>
        <taxon>Agaricomycetes</taxon>
        <taxon>Agaricomycetidae</taxon>
        <taxon>Agaricales</taxon>
        <taxon>Agaricineae</taxon>
        <taxon>Psathyrellaceae</taxon>
        <taxon>Ephemerocybe</taxon>
    </lineage>
</organism>
<feature type="compositionally biased region" description="Polar residues" evidence="2">
    <location>
        <begin position="110"/>
        <end position="122"/>
    </location>
</feature>
<feature type="compositionally biased region" description="Basic and acidic residues" evidence="2">
    <location>
        <begin position="30"/>
        <end position="43"/>
    </location>
</feature>
<feature type="region of interest" description="Disordered" evidence="2">
    <location>
        <begin position="1"/>
        <end position="455"/>
    </location>
</feature>
<protein>
    <submittedName>
        <fullName evidence="3">Uncharacterized protein</fullName>
    </submittedName>
</protein>
<comment type="caution">
    <text evidence="3">The sequence shown here is derived from an EMBL/GenBank/DDBJ whole genome shotgun (WGS) entry which is preliminary data.</text>
</comment>
<sequence>MDLSPRATKAAILVSDSLSGTAPKPPKRKRDGDSEGGMGRDEGNSDEVPTSQPDADAGYQKGLLENAKKRAKRGAEVTAKPEQVVVVKDSDDEDDPIEAYDESGDKLSSAAKQPQSKANQRPHTPFPSNPFSRVITRGYDSSRTHPTKSKPIAKEVDKSRGRHPEPSSDDELGMPCKTEGSRKPLSSSSKTSKPSSSNSLPRTSSNSTTASTKYPHRESEAASTNPQGDGRKLAASAQSQLNQSPVVLSPFAEKLPPPPVLVNEDEHCADHRERRRKYPEQFEEGKKVQDSMKPRRDRPTPYTSTPFKPPSSNASSNKPDPSASTSSTNPIKTRSTRSNYFPPAQSDPTGRADAGPSRDRATSSFESMQDKAILNLQVALETPPGSLEPDSCPPEPTEPFPIEFQNTPPVTRSRTKQALTSTPIDVDSFIPTPSKPPPNNQDSTLARKTQKQQERVRVERTRTSAQQQIATADRVRADAEAQLKRTQALLQARTEELSVAQAFMVTADRVSVAEVVRAVEEVNDLVFQCAVDLSDAVLDARATRRAKGTDDVDRAKKEKEKEKEKERAVAQEAVGVEWGEGLVRRLSKDIVDAHEGEESTVLFEAMLQNMLINMCAGVIQTLCFTDSAVDQHLKGVWERVKRAHEPSIAKNWLSMTAKHASETAPIDHSNAALGRVAGGLRSLMLVAGWQGLSSLSDEAPIIAGKVKTLIAKALCIREMTMEGVLSAEVEVFAPPNDWLFDESCMVDAYAFEDGPTRPGEKGNRRRKKDLKKTVCATALGVRWCKTKPKGGEANGEKETRVELVLKPKVLLYSTLEEGEV</sequence>
<evidence type="ECO:0000313" key="4">
    <source>
        <dbReference type="Proteomes" id="UP000521943"/>
    </source>
</evidence>
<gene>
    <name evidence="3" type="ORF">DFP72DRAFT_555276</name>
</gene>
<feature type="compositionally biased region" description="Low complexity" evidence="2">
    <location>
        <begin position="310"/>
        <end position="324"/>
    </location>
</feature>
<keyword evidence="1" id="KW-0175">Coiled coil</keyword>
<feature type="compositionally biased region" description="Basic and acidic residues" evidence="2">
    <location>
        <begin position="264"/>
        <end position="299"/>
    </location>
</feature>
<dbReference type="Proteomes" id="UP000521943">
    <property type="component" value="Unassembled WGS sequence"/>
</dbReference>
<feature type="compositionally biased region" description="Polar residues" evidence="2">
    <location>
        <begin position="236"/>
        <end position="246"/>
    </location>
</feature>
<feature type="compositionally biased region" description="Basic and acidic residues" evidence="2">
    <location>
        <begin position="547"/>
        <end position="565"/>
    </location>
</feature>
<feature type="region of interest" description="Disordered" evidence="2">
    <location>
        <begin position="544"/>
        <end position="565"/>
    </location>
</feature>
<accession>A0A8H6HLH8</accession>
<feature type="compositionally biased region" description="Acidic residues" evidence="2">
    <location>
        <begin position="90"/>
        <end position="102"/>
    </location>
</feature>